<evidence type="ECO:0000313" key="2">
    <source>
        <dbReference type="EMBL" id="KAK7256080.1"/>
    </source>
</evidence>
<dbReference type="PANTHER" id="PTHR31642:SF217">
    <property type="entry name" value="OMEGA-HYDROXYPALMITATE O-FERULOYL TRANSFERASE-LIKE ISOFORM X1"/>
    <property type="match status" value="1"/>
</dbReference>
<dbReference type="EMBL" id="JAYWIO010000006">
    <property type="protein sequence ID" value="KAK7256080.1"/>
    <property type="molecule type" value="Genomic_DNA"/>
</dbReference>
<protein>
    <submittedName>
        <fullName evidence="2">Uncharacterized protein</fullName>
    </submittedName>
</protein>
<name>A0AAN9EJX0_CROPI</name>
<evidence type="ECO:0000256" key="1">
    <source>
        <dbReference type="ARBA" id="ARBA00009861"/>
    </source>
</evidence>
<keyword evidence="3" id="KW-1185">Reference proteome</keyword>
<reference evidence="2 3" key="1">
    <citation type="submission" date="2024-01" db="EMBL/GenBank/DDBJ databases">
        <title>The genomes of 5 underutilized Papilionoideae crops provide insights into root nodulation and disease resistanc.</title>
        <authorList>
            <person name="Yuan L."/>
        </authorList>
    </citation>
    <scope>NUCLEOTIDE SEQUENCE [LARGE SCALE GENOMIC DNA]</scope>
    <source>
        <strain evidence="2">ZHUSHIDOU_FW_LH</strain>
        <tissue evidence="2">Leaf</tissue>
    </source>
</reference>
<organism evidence="2 3">
    <name type="scientific">Crotalaria pallida</name>
    <name type="common">Smooth rattlebox</name>
    <name type="synonym">Crotalaria striata</name>
    <dbReference type="NCBI Taxonomy" id="3830"/>
    <lineage>
        <taxon>Eukaryota</taxon>
        <taxon>Viridiplantae</taxon>
        <taxon>Streptophyta</taxon>
        <taxon>Embryophyta</taxon>
        <taxon>Tracheophyta</taxon>
        <taxon>Spermatophyta</taxon>
        <taxon>Magnoliopsida</taxon>
        <taxon>eudicotyledons</taxon>
        <taxon>Gunneridae</taxon>
        <taxon>Pentapetalae</taxon>
        <taxon>rosids</taxon>
        <taxon>fabids</taxon>
        <taxon>Fabales</taxon>
        <taxon>Fabaceae</taxon>
        <taxon>Papilionoideae</taxon>
        <taxon>50 kb inversion clade</taxon>
        <taxon>genistoids sensu lato</taxon>
        <taxon>core genistoids</taxon>
        <taxon>Crotalarieae</taxon>
        <taxon>Crotalaria</taxon>
    </lineage>
</organism>
<dbReference type="Proteomes" id="UP001372338">
    <property type="component" value="Unassembled WGS sequence"/>
</dbReference>
<accession>A0AAN9EJX0</accession>
<comment type="caution">
    <text evidence="2">The sequence shown here is derived from an EMBL/GenBank/DDBJ whole genome shotgun (WGS) entry which is preliminary data.</text>
</comment>
<dbReference type="InterPro" id="IPR023213">
    <property type="entry name" value="CAT-like_dom_sf"/>
</dbReference>
<dbReference type="GO" id="GO:0016747">
    <property type="term" value="F:acyltransferase activity, transferring groups other than amino-acyl groups"/>
    <property type="evidence" value="ECO:0007669"/>
    <property type="project" value="TreeGrafter"/>
</dbReference>
<proteinExistence type="inferred from homology"/>
<sequence>MSKIELVEKVVIIPEKPTPYKRIFMSNIDLSLVVYQDSASFFDPPSCQMSFYEIYGKLFSALGKLLVHYDFMAGRLVPSSDENHRFEIECNGAGIVVAAAKTDRKLSEFGEISAPNPDLRELIVFLLEEGEEETELKDKPLLSMQLTQFGCGSLALTSHYNHCTLDGIGAKDFEVNLAALTRGDDFVIVPNPDRTLLRARNPPKISHPHYEYSKSADIASSFTVRGTSGTNVTQPMTENRIHVLHLSPQQIARFKIKAMKDTTLQNITTFQVVAAKIWKARSIATKMLEDKVSTMLFPVDVRKRVVPELPHGFAGNALVPGFARATARELMELEDAYLVRKVQEGIERLDDEYIKSGIDWLEVNKGVPCIEDSFSLVAWWRLGLEEQHFAWGKLICATPLAVRPGFVILLPGPRGEGGLNVCLDLPAEQMQEFSRIMLEV</sequence>
<dbReference type="Pfam" id="PF02458">
    <property type="entry name" value="Transferase"/>
    <property type="match status" value="1"/>
</dbReference>
<evidence type="ECO:0000313" key="3">
    <source>
        <dbReference type="Proteomes" id="UP001372338"/>
    </source>
</evidence>
<dbReference type="AlphaFoldDB" id="A0AAN9EJX0"/>
<dbReference type="InterPro" id="IPR050317">
    <property type="entry name" value="Plant_Fungal_Acyltransferase"/>
</dbReference>
<dbReference type="PANTHER" id="PTHR31642">
    <property type="entry name" value="TRICHOTHECENE 3-O-ACETYLTRANSFERASE"/>
    <property type="match status" value="1"/>
</dbReference>
<gene>
    <name evidence="2" type="ORF">RIF29_29514</name>
</gene>
<comment type="similarity">
    <text evidence="1">Belongs to the plant acyltransferase family.</text>
</comment>
<dbReference type="Gene3D" id="3.30.559.10">
    <property type="entry name" value="Chloramphenicol acetyltransferase-like domain"/>
    <property type="match status" value="2"/>
</dbReference>